<name>A0A7J9KXN3_GOSSC</name>
<evidence type="ECO:0000256" key="2">
    <source>
        <dbReference type="ARBA" id="ARBA00022980"/>
    </source>
</evidence>
<feature type="transmembrane region" description="Helical" evidence="4">
    <location>
        <begin position="35"/>
        <end position="57"/>
    </location>
</feature>
<dbReference type="PANTHER" id="PTHR12899">
    <property type="entry name" value="39S RIBOSOMAL PROTEIN L18, MITOCHONDRIAL"/>
    <property type="match status" value="1"/>
</dbReference>
<dbReference type="Pfam" id="PF00861">
    <property type="entry name" value="Ribosomal_L18p"/>
    <property type="match status" value="1"/>
</dbReference>
<dbReference type="GO" id="GO:1990904">
    <property type="term" value="C:ribonucleoprotein complex"/>
    <property type="evidence" value="ECO:0007669"/>
    <property type="project" value="UniProtKB-KW"/>
</dbReference>
<dbReference type="GO" id="GO:0008097">
    <property type="term" value="F:5S rRNA binding"/>
    <property type="evidence" value="ECO:0007669"/>
    <property type="project" value="TreeGrafter"/>
</dbReference>
<dbReference type="FunFam" id="3.30.420.100:FF:000006">
    <property type="entry name" value="50S ribosomal protein L18-like"/>
    <property type="match status" value="1"/>
</dbReference>
<gene>
    <name evidence="5" type="ORF">Goshw_009851</name>
</gene>
<dbReference type="GO" id="GO:0006412">
    <property type="term" value="P:translation"/>
    <property type="evidence" value="ECO:0007669"/>
    <property type="project" value="InterPro"/>
</dbReference>
<dbReference type="OrthoDB" id="736100at2759"/>
<keyword evidence="4" id="KW-0812">Transmembrane</keyword>
<protein>
    <recommendedName>
        <fullName evidence="7">Ribosomal protein L18</fullName>
    </recommendedName>
</protein>
<dbReference type="InterPro" id="IPR005484">
    <property type="entry name" value="Ribosomal_uL18_bac/plant/anim"/>
</dbReference>
<comment type="caution">
    <text evidence="5">The sequence shown here is derived from an EMBL/GenBank/DDBJ whole genome shotgun (WGS) entry which is preliminary data.</text>
</comment>
<evidence type="ECO:0008006" key="7">
    <source>
        <dbReference type="Google" id="ProtNLM"/>
    </source>
</evidence>
<accession>A0A7J9KXN3</accession>
<evidence type="ECO:0000313" key="5">
    <source>
        <dbReference type="EMBL" id="MBA0850939.1"/>
    </source>
</evidence>
<dbReference type="PANTHER" id="PTHR12899:SF21">
    <property type="entry name" value="OS09G0549700 PROTEIN"/>
    <property type="match status" value="1"/>
</dbReference>
<evidence type="ECO:0000256" key="3">
    <source>
        <dbReference type="ARBA" id="ARBA00023274"/>
    </source>
</evidence>
<dbReference type="EMBL" id="JABFAF010000003">
    <property type="protein sequence ID" value="MBA0850939.1"/>
    <property type="molecule type" value="Genomic_DNA"/>
</dbReference>
<comment type="similarity">
    <text evidence="1">Belongs to the universal ribosomal protein uL18 family.</text>
</comment>
<organism evidence="5 6">
    <name type="scientific">Gossypium schwendimanii</name>
    <name type="common">Cotton</name>
    <dbReference type="NCBI Taxonomy" id="34291"/>
    <lineage>
        <taxon>Eukaryota</taxon>
        <taxon>Viridiplantae</taxon>
        <taxon>Streptophyta</taxon>
        <taxon>Embryophyta</taxon>
        <taxon>Tracheophyta</taxon>
        <taxon>Spermatophyta</taxon>
        <taxon>Magnoliopsida</taxon>
        <taxon>eudicotyledons</taxon>
        <taxon>Gunneridae</taxon>
        <taxon>Pentapetalae</taxon>
        <taxon>rosids</taxon>
        <taxon>malvids</taxon>
        <taxon>Malvales</taxon>
        <taxon>Malvaceae</taxon>
        <taxon>Malvoideae</taxon>
        <taxon>Gossypium</taxon>
    </lineage>
</organism>
<evidence type="ECO:0000313" key="6">
    <source>
        <dbReference type="Proteomes" id="UP000593576"/>
    </source>
</evidence>
<proteinExistence type="inferred from homology"/>
<evidence type="ECO:0000256" key="1">
    <source>
        <dbReference type="ARBA" id="ARBA00007116"/>
    </source>
</evidence>
<dbReference type="AlphaFoldDB" id="A0A7J9KXN3"/>
<reference evidence="5 6" key="1">
    <citation type="journal article" date="2019" name="Genome Biol. Evol.">
        <title>Insights into the evolution of the New World diploid cottons (Gossypium, subgenus Houzingenia) based on genome sequencing.</title>
        <authorList>
            <person name="Grover C.E."/>
            <person name="Arick M.A. 2nd"/>
            <person name="Thrash A."/>
            <person name="Conover J.L."/>
            <person name="Sanders W.S."/>
            <person name="Peterson D.G."/>
            <person name="Frelichowski J.E."/>
            <person name="Scheffler J.A."/>
            <person name="Scheffler B.E."/>
            <person name="Wendel J.F."/>
        </authorList>
    </citation>
    <scope>NUCLEOTIDE SEQUENCE [LARGE SCALE GENOMIC DNA]</scope>
    <source>
        <strain evidence="5">1</strain>
        <tissue evidence="5">Leaf</tissue>
    </source>
</reference>
<keyword evidence="4" id="KW-1133">Transmembrane helix</keyword>
<evidence type="ECO:0000256" key="4">
    <source>
        <dbReference type="SAM" id="Phobius"/>
    </source>
</evidence>
<keyword evidence="4" id="KW-0472">Membrane</keyword>
<keyword evidence="2" id="KW-0689">Ribosomal protein</keyword>
<keyword evidence="3" id="KW-0687">Ribonucleoprotein</keyword>
<dbReference type="Gene3D" id="3.30.420.100">
    <property type="match status" value="1"/>
</dbReference>
<dbReference type="GO" id="GO:0005840">
    <property type="term" value="C:ribosome"/>
    <property type="evidence" value="ECO:0007669"/>
    <property type="project" value="UniProtKB-KW"/>
</dbReference>
<dbReference type="GO" id="GO:0003735">
    <property type="term" value="F:structural constituent of ribosome"/>
    <property type="evidence" value="ECO:0007669"/>
    <property type="project" value="InterPro"/>
</dbReference>
<dbReference type="SUPFAM" id="SSF53137">
    <property type="entry name" value="Translational machinery components"/>
    <property type="match status" value="1"/>
</dbReference>
<dbReference type="Proteomes" id="UP000593576">
    <property type="component" value="Unassembled WGS sequence"/>
</dbReference>
<keyword evidence="6" id="KW-1185">Reference proteome</keyword>
<sequence length="321" mass="36168">MLARPIYLFSLSVFTDCICKDYSFLLFANCSISASVVSLWILLLIWAFRFLVGTLIIKPLIEAEERKKSAPFNGLSKIDVAVSSLDVGGLVKLSMIWHNVIEKVFTLLTELIEMLTCNSCFLFTSSFELHGEDKLLEIKNGECVFTTIVVQISVCYSSVWQQLSEMKCYVIITYKLLNLISFCYVKQIVCELKRMTVLKRYVLRLFISLKYITANVVDRNNGRIIATASTVEHSIKNSLECGRSCNAKAATVVGEVLAMRLKVEGLEQGQGRGIHVDVNKEVEKKGFKNRTKVWAVVNALKNHGVKVVLEDNEDNPSRPSF</sequence>